<reference evidence="1" key="1">
    <citation type="submission" date="2021-12" db="EMBL/GenBank/DDBJ databases">
        <authorList>
            <person name="King R."/>
        </authorList>
    </citation>
    <scope>NUCLEOTIDE SEQUENCE</scope>
</reference>
<dbReference type="Proteomes" id="UP001154114">
    <property type="component" value="Chromosome 11"/>
</dbReference>
<protein>
    <submittedName>
        <fullName evidence="1">Uncharacterized protein</fullName>
    </submittedName>
</protein>
<gene>
    <name evidence="1" type="ORF">CINC_LOCUS1752</name>
</gene>
<sequence length="122" mass="14745">MMRPYLAVIITQQALLLQMQCATDRRHRDRRPLPLLSPRRPPPPPLLRRHPLRPRLLLLSLPLHCVARHHRHHRFPPFAPFSRLSFFPLLPFWLLLGHFSRLLSSHRRPCRRPLHCYFHWCS</sequence>
<dbReference type="EMBL" id="LR824014">
    <property type="protein sequence ID" value="CAD0200063.1"/>
    <property type="molecule type" value="Genomic_DNA"/>
</dbReference>
<dbReference type="AlphaFoldDB" id="A0A9N8L0W8"/>
<accession>A0A9N8L0W8</accession>
<organism evidence="1 2">
    <name type="scientific">Chrysodeixis includens</name>
    <name type="common">Soybean looper</name>
    <name type="synonym">Pseudoplusia includens</name>
    <dbReference type="NCBI Taxonomy" id="689277"/>
    <lineage>
        <taxon>Eukaryota</taxon>
        <taxon>Metazoa</taxon>
        <taxon>Ecdysozoa</taxon>
        <taxon>Arthropoda</taxon>
        <taxon>Hexapoda</taxon>
        <taxon>Insecta</taxon>
        <taxon>Pterygota</taxon>
        <taxon>Neoptera</taxon>
        <taxon>Endopterygota</taxon>
        <taxon>Lepidoptera</taxon>
        <taxon>Glossata</taxon>
        <taxon>Ditrysia</taxon>
        <taxon>Noctuoidea</taxon>
        <taxon>Noctuidae</taxon>
        <taxon>Plusiinae</taxon>
        <taxon>Chrysodeixis</taxon>
    </lineage>
</organism>
<evidence type="ECO:0000313" key="1">
    <source>
        <dbReference type="EMBL" id="CAD0200063.1"/>
    </source>
</evidence>
<name>A0A9N8L0W8_CHRIL</name>
<proteinExistence type="predicted"/>
<evidence type="ECO:0000313" key="2">
    <source>
        <dbReference type="Proteomes" id="UP001154114"/>
    </source>
</evidence>
<keyword evidence="2" id="KW-1185">Reference proteome</keyword>